<name>B0DZ68_LACBS</name>
<dbReference type="Proteomes" id="UP000001194">
    <property type="component" value="Unassembled WGS sequence"/>
</dbReference>
<dbReference type="EMBL" id="DS547153">
    <property type="protein sequence ID" value="EDR00137.1"/>
    <property type="molecule type" value="Genomic_DNA"/>
</dbReference>
<feature type="compositionally biased region" description="Low complexity" evidence="1">
    <location>
        <begin position="65"/>
        <end position="79"/>
    </location>
</feature>
<evidence type="ECO:0000313" key="2">
    <source>
        <dbReference type="EMBL" id="EDR00137.1"/>
    </source>
</evidence>
<feature type="compositionally biased region" description="Basic and acidic residues" evidence="1">
    <location>
        <begin position="180"/>
        <end position="192"/>
    </location>
</feature>
<feature type="region of interest" description="Disordered" evidence="1">
    <location>
        <begin position="165"/>
        <end position="192"/>
    </location>
</feature>
<dbReference type="RefSeq" id="XP_001889194.1">
    <property type="nucleotide sequence ID" value="XM_001889159.1"/>
</dbReference>
<evidence type="ECO:0000313" key="3">
    <source>
        <dbReference type="Proteomes" id="UP000001194"/>
    </source>
</evidence>
<feature type="region of interest" description="Disordered" evidence="1">
    <location>
        <begin position="39"/>
        <end position="139"/>
    </location>
</feature>
<dbReference type="InParanoid" id="B0DZ68"/>
<proteinExistence type="predicted"/>
<dbReference type="AlphaFoldDB" id="B0DZ68"/>
<dbReference type="GeneID" id="6084839"/>
<gene>
    <name evidence="2" type="ORF">LACBIDRAFT_334429</name>
</gene>
<accession>B0DZ68</accession>
<dbReference type="HOGENOM" id="CLU_1415408_0_0_1"/>
<protein>
    <submittedName>
        <fullName evidence="2">Predicted protein</fullName>
    </submittedName>
</protein>
<dbReference type="KEGG" id="lbc:LACBIDRAFT_334429"/>
<reference evidence="2 3" key="1">
    <citation type="journal article" date="2008" name="Nature">
        <title>The genome of Laccaria bicolor provides insights into mycorrhizal symbiosis.</title>
        <authorList>
            <person name="Martin F."/>
            <person name="Aerts A."/>
            <person name="Ahren D."/>
            <person name="Brun A."/>
            <person name="Danchin E.G.J."/>
            <person name="Duchaussoy F."/>
            <person name="Gibon J."/>
            <person name="Kohler A."/>
            <person name="Lindquist E."/>
            <person name="Pereda V."/>
            <person name="Salamov A."/>
            <person name="Shapiro H.J."/>
            <person name="Wuyts J."/>
            <person name="Blaudez D."/>
            <person name="Buee M."/>
            <person name="Brokstein P."/>
            <person name="Canbaeck B."/>
            <person name="Cohen D."/>
            <person name="Courty P.E."/>
            <person name="Coutinho P.M."/>
            <person name="Delaruelle C."/>
            <person name="Detter J.C."/>
            <person name="Deveau A."/>
            <person name="DiFazio S."/>
            <person name="Duplessis S."/>
            <person name="Fraissinet-Tachet L."/>
            <person name="Lucic E."/>
            <person name="Frey-Klett P."/>
            <person name="Fourrey C."/>
            <person name="Feussner I."/>
            <person name="Gay G."/>
            <person name="Grimwood J."/>
            <person name="Hoegger P.J."/>
            <person name="Jain P."/>
            <person name="Kilaru S."/>
            <person name="Labbe J."/>
            <person name="Lin Y.C."/>
            <person name="Legue V."/>
            <person name="Le Tacon F."/>
            <person name="Marmeisse R."/>
            <person name="Melayah D."/>
            <person name="Montanini B."/>
            <person name="Muratet M."/>
            <person name="Nehls U."/>
            <person name="Niculita-Hirzel H."/>
            <person name="Oudot-Le Secq M.P."/>
            <person name="Peter M."/>
            <person name="Quesneville H."/>
            <person name="Rajashekar B."/>
            <person name="Reich M."/>
            <person name="Rouhier N."/>
            <person name="Schmutz J."/>
            <person name="Yin T."/>
            <person name="Chalot M."/>
            <person name="Henrissat B."/>
            <person name="Kuees U."/>
            <person name="Lucas S."/>
            <person name="Van de Peer Y."/>
            <person name="Podila G.K."/>
            <person name="Polle A."/>
            <person name="Pukkila P.J."/>
            <person name="Richardson P.M."/>
            <person name="Rouze P."/>
            <person name="Sanders I.R."/>
            <person name="Stajich J.E."/>
            <person name="Tunlid A."/>
            <person name="Tuskan G."/>
            <person name="Grigoriev I.V."/>
        </authorList>
    </citation>
    <scope>NUCLEOTIDE SEQUENCE [LARGE SCALE GENOMIC DNA]</scope>
    <source>
        <strain evidence="3">S238N-H82 / ATCC MYA-4686</strain>
    </source>
</reference>
<sequence>MSGVHVHCCQRRHQQMADMDDGHDPNTRQQRRSTINTLHQYPLAETQVSSASVTLRPHLNGDLNDTPPSLPSSTDSQPLGPTQVASQKSTHGRRHACTLTTTKGDECPSPASPTQAGRRRQLRYDAQDNDSTVTTQDDNKKVYPRMATCVRPYHYKGRRVPITSVTNPVTTQNNNNVTTTHDHIDATTMHDD</sequence>
<feature type="compositionally biased region" description="Low complexity" evidence="1">
    <location>
        <begin position="165"/>
        <end position="179"/>
    </location>
</feature>
<keyword evidence="3" id="KW-1185">Reference proteome</keyword>
<evidence type="ECO:0000256" key="1">
    <source>
        <dbReference type="SAM" id="MobiDB-lite"/>
    </source>
</evidence>
<organism evidence="3">
    <name type="scientific">Laccaria bicolor (strain S238N-H82 / ATCC MYA-4686)</name>
    <name type="common">Bicoloured deceiver</name>
    <name type="synonym">Laccaria laccata var. bicolor</name>
    <dbReference type="NCBI Taxonomy" id="486041"/>
    <lineage>
        <taxon>Eukaryota</taxon>
        <taxon>Fungi</taxon>
        <taxon>Dikarya</taxon>
        <taxon>Basidiomycota</taxon>
        <taxon>Agaricomycotina</taxon>
        <taxon>Agaricomycetes</taxon>
        <taxon>Agaricomycetidae</taxon>
        <taxon>Agaricales</taxon>
        <taxon>Agaricineae</taxon>
        <taxon>Hydnangiaceae</taxon>
        <taxon>Laccaria</taxon>
    </lineage>
</organism>